<comment type="caution">
    <text evidence="2">The sequence shown here is derived from an EMBL/GenBank/DDBJ whole genome shotgun (WGS) entry which is preliminary data.</text>
</comment>
<dbReference type="AlphaFoldDB" id="A0A328E2D1"/>
<evidence type="ECO:0000256" key="1">
    <source>
        <dbReference type="SAM" id="MobiDB-lite"/>
    </source>
</evidence>
<evidence type="ECO:0000313" key="2">
    <source>
        <dbReference type="EMBL" id="RAL50603.1"/>
    </source>
</evidence>
<accession>A0A328E2D1</accession>
<keyword evidence="3" id="KW-1185">Reference proteome</keyword>
<gene>
    <name evidence="2" type="ORF">DM860_014545</name>
</gene>
<reference evidence="2 3" key="1">
    <citation type="submission" date="2018-06" db="EMBL/GenBank/DDBJ databases">
        <title>The Genome of Cuscuta australis (Dodder) Provides Insight into the Evolution of Plant Parasitism.</title>
        <authorList>
            <person name="Liu H."/>
        </authorList>
    </citation>
    <scope>NUCLEOTIDE SEQUENCE [LARGE SCALE GENOMIC DNA]</scope>
    <source>
        <strain evidence="3">cv. Yunnan</strain>
        <tissue evidence="2">Vines</tissue>
    </source>
</reference>
<sequence>MEYLGKNVQLPAAKINAGRIREIGGDREGRAAEEREFIPVVIAADYSSAHAENEDQQKRRGEWKP</sequence>
<feature type="region of interest" description="Disordered" evidence="1">
    <location>
        <begin position="46"/>
        <end position="65"/>
    </location>
</feature>
<protein>
    <submittedName>
        <fullName evidence="2">Uncharacterized protein</fullName>
    </submittedName>
</protein>
<dbReference type="Proteomes" id="UP000249390">
    <property type="component" value="Unassembled WGS sequence"/>
</dbReference>
<evidence type="ECO:0000313" key="3">
    <source>
        <dbReference type="Proteomes" id="UP000249390"/>
    </source>
</evidence>
<proteinExistence type="predicted"/>
<organism evidence="2 3">
    <name type="scientific">Cuscuta australis</name>
    <dbReference type="NCBI Taxonomy" id="267555"/>
    <lineage>
        <taxon>Eukaryota</taxon>
        <taxon>Viridiplantae</taxon>
        <taxon>Streptophyta</taxon>
        <taxon>Embryophyta</taxon>
        <taxon>Tracheophyta</taxon>
        <taxon>Spermatophyta</taxon>
        <taxon>Magnoliopsida</taxon>
        <taxon>eudicotyledons</taxon>
        <taxon>Gunneridae</taxon>
        <taxon>Pentapetalae</taxon>
        <taxon>asterids</taxon>
        <taxon>lamiids</taxon>
        <taxon>Solanales</taxon>
        <taxon>Convolvulaceae</taxon>
        <taxon>Cuscuteae</taxon>
        <taxon>Cuscuta</taxon>
        <taxon>Cuscuta subgen. Grammica</taxon>
        <taxon>Cuscuta sect. Cleistogrammica</taxon>
    </lineage>
</organism>
<name>A0A328E2D1_9ASTE</name>
<dbReference type="EMBL" id="NQVE01000058">
    <property type="protein sequence ID" value="RAL50603.1"/>
    <property type="molecule type" value="Genomic_DNA"/>
</dbReference>
<feature type="compositionally biased region" description="Basic and acidic residues" evidence="1">
    <location>
        <begin position="51"/>
        <end position="65"/>
    </location>
</feature>